<accession>A0A0B1SHP7</accession>
<evidence type="ECO:0000313" key="1">
    <source>
        <dbReference type="EMBL" id="KHJ84863.1"/>
    </source>
</evidence>
<dbReference type="Proteomes" id="UP000053660">
    <property type="component" value="Unassembled WGS sequence"/>
</dbReference>
<keyword evidence="2" id="KW-1185">Reference proteome</keyword>
<reference evidence="1 2" key="1">
    <citation type="submission" date="2014-03" db="EMBL/GenBank/DDBJ databases">
        <title>Draft genome of the hookworm Oesophagostomum dentatum.</title>
        <authorList>
            <person name="Mitreva M."/>
        </authorList>
    </citation>
    <scope>NUCLEOTIDE SEQUENCE [LARGE SCALE GENOMIC DNA]</scope>
    <source>
        <strain evidence="1 2">OD-Hann</strain>
    </source>
</reference>
<dbReference type="AlphaFoldDB" id="A0A0B1SHP7"/>
<evidence type="ECO:0000313" key="2">
    <source>
        <dbReference type="Proteomes" id="UP000053660"/>
    </source>
</evidence>
<name>A0A0B1SHP7_OESDE</name>
<dbReference type="EMBL" id="KN566406">
    <property type="protein sequence ID" value="KHJ84863.1"/>
    <property type="molecule type" value="Genomic_DNA"/>
</dbReference>
<gene>
    <name evidence="1" type="ORF">OESDEN_15417</name>
</gene>
<protein>
    <submittedName>
        <fullName evidence="1">Uncharacterized protein</fullName>
    </submittedName>
</protein>
<dbReference type="OrthoDB" id="5787106at2759"/>
<proteinExistence type="predicted"/>
<organism evidence="1 2">
    <name type="scientific">Oesophagostomum dentatum</name>
    <name type="common">Nodular worm</name>
    <dbReference type="NCBI Taxonomy" id="61180"/>
    <lineage>
        <taxon>Eukaryota</taxon>
        <taxon>Metazoa</taxon>
        <taxon>Ecdysozoa</taxon>
        <taxon>Nematoda</taxon>
        <taxon>Chromadorea</taxon>
        <taxon>Rhabditida</taxon>
        <taxon>Rhabditina</taxon>
        <taxon>Rhabditomorpha</taxon>
        <taxon>Strongyloidea</taxon>
        <taxon>Strongylidae</taxon>
        <taxon>Oesophagostomum</taxon>
    </lineage>
</organism>
<sequence length="60" mass="7113">MIGTYSGNLKQIVSTNYSTHHRVMFAIPAFHRMSLRRTSTFPFYYPEMVFKEKVAVLRKK</sequence>